<keyword evidence="5" id="KW-1185">Reference proteome</keyword>
<organism evidence="4 5">
    <name type="scientific">Macrolepiota fuliginosa MF-IS2</name>
    <dbReference type="NCBI Taxonomy" id="1400762"/>
    <lineage>
        <taxon>Eukaryota</taxon>
        <taxon>Fungi</taxon>
        <taxon>Dikarya</taxon>
        <taxon>Basidiomycota</taxon>
        <taxon>Agaricomycotina</taxon>
        <taxon>Agaricomycetes</taxon>
        <taxon>Agaricomycetidae</taxon>
        <taxon>Agaricales</taxon>
        <taxon>Agaricineae</taxon>
        <taxon>Agaricaceae</taxon>
        <taxon>Macrolepiota</taxon>
    </lineage>
</organism>
<feature type="domain" description="NACHT" evidence="3">
    <location>
        <begin position="167"/>
        <end position="318"/>
    </location>
</feature>
<dbReference type="PANTHER" id="PTHR10039:SF14">
    <property type="entry name" value="NACHT DOMAIN-CONTAINING PROTEIN"/>
    <property type="match status" value="1"/>
</dbReference>
<dbReference type="Pfam" id="PF24883">
    <property type="entry name" value="NPHP3_N"/>
    <property type="match status" value="1"/>
</dbReference>
<dbReference type="InterPro" id="IPR056884">
    <property type="entry name" value="NPHP3-like_N"/>
</dbReference>
<evidence type="ECO:0000256" key="2">
    <source>
        <dbReference type="SAM" id="MobiDB-lite"/>
    </source>
</evidence>
<sequence>MKRNKRKQSEVTDNPNENSPDMWGRKKRRKGIIEYGSGDSGSRSPSTQVTDNSNFPHELLTGATKKPSTARHPASVFPAGPSGVVTSNPTPHTEYFSGAHHFTIYKPTMIEGDSTNERQSMKLLAKHTIVGAEFDSSDHRPSCYPETRLDISRSIQSWMRNPARKHKILWLHGPAGVGKSAILQTVAETEADSPTPILGATLFFSRPNSRDDPQCVFITIAYRLAVIYPPYRHYIVKLFALDPRLIEKSMREQFKAFIVRPFAEEKLMDGLHDTVLILLDGLDECKGEEAQREIISLVGRFSLQYPTSPLIWLFASRPEPHIRGAFASEGVQLSYEEIQVFVDSDQARRDVETYLRASFAKIQKRYPQSISSSLQQWPSELDFSTIATRSSGLFIFPSTIVRFIGDTAYADPESRLKTVLEVIESTSSSGGGCNPFETLDALYTRILSEIPRDVLSTTLGLLAMYAARFDLGNFALNCNWLGITQGRAYGALQRLHSVLEIPEPQNALTEDIQASHASFYDYLLSPSRSGAFYVIAPEIVQHLLLRWIRILLESHSIETSDVDVTRIKLSWPIANKEDRLHIQRRSFGWSLDLLMSVLDEFVNDSVRNEFSRLAVFFRDLDFGEVVDYVGMFNMLVYPESVFAMNLKHWGVLRTIPLQSFNFNDIRFDLDPKIGRYKERGVSLRVAWGTAGQGDTVPVWERILRYARIVNNQGEVPADFWGTNLSDRPTWKADLQKNLATWTDKAPSHPITMLGRGRKSCACFQFHVPGELWVLTLPCVQSS</sequence>
<dbReference type="AlphaFoldDB" id="A0A9P5X5U0"/>
<accession>A0A9P5X5U0</accession>
<evidence type="ECO:0000313" key="4">
    <source>
        <dbReference type="EMBL" id="KAF9445052.1"/>
    </source>
</evidence>
<feature type="region of interest" description="Disordered" evidence="2">
    <location>
        <begin position="1"/>
        <end position="83"/>
    </location>
</feature>
<dbReference type="PROSITE" id="PS50837">
    <property type="entry name" value="NACHT"/>
    <property type="match status" value="1"/>
</dbReference>
<reference evidence="4" key="1">
    <citation type="submission" date="2020-11" db="EMBL/GenBank/DDBJ databases">
        <authorList>
            <consortium name="DOE Joint Genome Institute"/>
            <person name="Ahrendt S."/>
            <person name="Riley R."/>
            <person name="Andreopoulos W."/>
            <person name="Labutti K."/>
            <person name="Pangilinan J."/>
            <person name="Ruiz-Duenas F.J."/>
            <person name="Barrasa J.M."/>
            <person name="Sanchez-Garcia M."/>
            <person name="Camarero S."/>
            <person name="Miyauchi S."/>
            <person name="Serrano A."/>
            <person name="Linde D."/>
            <person name="Babiker R."/>
            <person name="Drula E."/>
            <person name="Ayuso-Fernandez I."/>
            <person name="Pacheco R."/>
            <person name="Padilla G."/>
            <person name="Ferreira P."/>
            <person name="Barriuso J."/>
            <person name="Kellner H."/>
            <person name="Castanera R."/>
            <person name="Alfaro M."/>
            <person name="Ramirez L."/>
            <person name="Pisabarro A.G."/>
            <person name="Kuo A."/>
            <person name="Tritt A."/>
            <person name="Lipzen A."/>
            <person name="He G."/>
            <person name="Yan M."/>
            <person name="Ng V."/>
            <person name="Cullen D."/>
            <person name="Martin F."/>
            <person name="Rosso M.-N."/>
            <person name="Henrissat B."/>
            <person name="Hibbett D."/>
            <person name="Martinez A.T."/>
            <person name="Grigoriev I.V."/>
        </authorList>
    </citation>
    <scope>NUCLEOTIDE SEQUENCE</scope>
    <source>
        <strain evidence="4">MF-IS2</strain>
    </source>
</reference>
<dbReference type="Gene3D" id="3.40.50.300">
    <property type="entry name" value="P-loop containing nucleotide triphosphate hydrolases"/>
    <property type="match status" value="1"/>
</dbReference>
<evidence type="ECO:0000313" key="5">
    <source>
        <dbReference type="Proteomes" id="UP000807342"/>
    </source>
</evidence>
<dbReference type="PANTHER" id="PTHR10039">
    <property type="entry name" value="AMELOGENIN"/>
    <property type="match status" value="1"/>
</dbReference>
<evidence type="ECO:0000256" key="1">
    <source>
        <dbReference type="ARBA" id="ARBA00022737"/>
    </source>
</evidence>
<proteinExistence type="predicted"/>
<dbReference type="InterPro" id="IPR007111">
    <property type="entry name" value="NACHT_NTPase"/>
</dbReference>
<gene>
    <name evidence="4" type="ORF">P691DRAFT_806209</name>
</gene>
<feature type="compositionally biased region" description="Polar residues" evidence="2">
    <location>
        <begin position="40"/>
        <end position="55"/>
    </location>
</feature>
<keyword evidence="1" id="KW-0677">Repeat</keyword>
<dbReference type="OrthoDB" id="538223at2759"/>
<dbReference type="InterPro" id="IPR027417">
    <property type="entry name" value="P-loop_NTPase"/>
</dbReference>
<protein>
    <recommendedName>
        <fullName evidence="3">NACHT domain-containing protein</fullName>
    </recommendedName>
</protein>
<dbReference type="Proteomes" id="UP000807342">
    <property type="component" value="Unassembled WGS sequence"/>
</dbReference>
<name>A0A9P5X5U0_9AGAR</name>
<dbReference type="SUPFAM" id="SSF52540">
    <property type="entry name" value="P-loop containing nucleoside triphosphate hydrolases"/>
    <property type="match status" value="1"/>
</dbReference>
<evidence type="ECO:0000259" key="3">
    <source>
        <dbReference type="PROSITE" id="PS50837"/>
    </source>
</evidence>
<comment type="caution">
    <text evidence="4">The sequence shown here is derived from an EMBL/GenBank/DDBJ whole genome shotgun (WGS) entry which is preliminary data.</text>
</comment>
<dbReference type="EMBL" id="MU151328">
    <property type="protein sequence ID" value="KAF9445052.1"/>
    <property type="molecule type" value="Genomic_DNA"/>
</dbReference>